<reference evidence="1" key="1">
    <citation type="submission" date="2024-11" db="EMBL/GenBank/DDBJ databases">
        <title>Sequencing of Borrelia variable plasmids from multiple Borrelia sensu lato isolates.</title>
        <authorList>
            <person name="Mongodin E.F."/>
            <person name="Rudenko N."/>
            <person name="Fraser C.M."/>
            <person name="Schutzer S."/>
            <person name="Luft B."/>
            <person name="Morgan R."/>
            <person name="Casjens S."/>
            <person name="Qiu W."/>
        </authorList>
    </citation>
    <scope>NUCLEOTIDE SEQUENCE</scope>
    <source>
        <strain evidence="1">21038</strain>
    </source>
</reference>
<sequence>MNKLSIFIILLIFSCNLSNSDQNNPLSISNKEKIVKYLANGSQADIQFSNEIQALKDTRTITSANSSNSPFNYPTYIQTILKIEKQIDGKITINEVTKKNGKETKKLLEIQKENISQLKDAIQYGGSFKAKDIRENQSNKEQEFSIYISNYTEYVHLKMPIIQSTDGSCYHNNYIIDGNNLLSIISNL</sequence>
<geneLocation type="plasmid" evidence="1 2">
    <name>lp28-4</name>
</geneLocation>
<name>A0ACD5G626_BORAD</name>
<accession>A0ACD5G626</accession>
<evidence type="ECO:0000313" key="1">
    <source>
        <dbReference type="EMBL" id="XOU13236.1"/>
    </source>
</evidence>
<protein>
    <submittedName>
        <fullName evidence="1">Uncharacterized protein</fullName>
    </submittedName>
</protein>
<gene>
    <name evidence="1" type="ORF">QIA45_04930</name>
</gene>
<dbReference type="Proteomes" id="UP001305787">
    <property type="component" value="Plasmid lp28-4"/>
</dbReference>
<keyword evidence="1" id="KW-0614">Plasmid</keyword>
<organism evidence="1 2">
    <name type="scientific">Borrelia andersonii</name>
    <name type="common">Borreliella andersonii</name>
    <dbReference type="NCBI Taxonomy" id="42109"/>
    <lineage>
        <taxon>Bacteria</taxon>
        <taxon>Pseudomonadati</taxon>
        <taxon>Spirochaetota</taxon>
        <taxon>Spirochaetia</taxon>
        <taxon>Spirochaetales</taxon>
        <taxon>Borreliaceae</taxon>
        <taxon>Borreliella</taxon>
    </lineage>
</organism>
<proteinExistence type="predicted"/>
<keyword evidence="2" id="KW-1185">Reference proteome</keyword>
<evidence type="ECO:0000313" key="2">
    <source>
        <dbReference type="Proteomes" id="UP001305787"/>
    </source>
</evidence>
<dbReference type="EMBL" id="CP179263">
    <property type="protein sequence ID" value="XOU13236.1"/>
    <property type="molecule type" value="Genomic_DNA"/>
</dbReference>